<name>A0A8S4QZ34_9NEOP</name>
<evidence type="ECO:0000313" key="2">
    <source>
        <dbReference type="Proteomes" id="UP000838756"/>
    </source>
</evidence>
<reference evidence="1" key="1">
    <citation type="submission" date="2022-03" db="EMBL/GenBank/DDBJ databases">
        <authorList>
            <person name="Lindestad O."/>
        </authorList>
    </citation>
    <scope>NUCLEOTIDE SEQUENCE</scope>
</reference>
<dbReference type="Proteomes" id="UP000838756">
    <property type="component" value="Unassembled WGS sequence"/>
</dbReference>
<gene>
    <name evidence="1" type="primary">jg17268</name>
    <name evidence="1" type="ORF">PAEG_LOCUS6263</name>
</gene>
<accession>A0A8S4QZ34</accession>
<dbReference type="AlphaFoldDB" id="A0A8S4QZ34"/>
<comment type="caution">
    <text evidence="1">The sequence shown here is derived from an EMBL/GenBank/DDBJ whole genome shotgun (WGS) entry which is preliminary data.</text>
</comment>
<protein>
    <submittedName>
        <fullName evidence="1">Jg17268 protein</fullName>
    </submittedName>
</protein>
<organism evidence="1 2">
    <name type="scientific">Pararge aegeria aegeria</name>
    <dbReference type="NCBI Taxonomy" id="348720"/>
    <lineage>
        <taxon>Eukaryota</taxon>
        <taxon>Metazoa</taxon>
        <taxon>Ecdysozoa</taxon>
        <taxon>Arthropoda</taxon>
        <taxon>Hexapoda</taxon>
        <taxon>Insecta</taxon>
        <taxon>Pterygota</taxon>
        <taxon>Neoptera</taxon>
        <taxon>Endopterygota</taxon>
        <taxon>Lepidoptera</taxon>
        <taxon>Glossata</taxon>
        <taxon>Ditrysia</taxon>
        <taxon>Papilionoidea</taxon>
        <taxon>Nymphalidae</taxon>
        <taxon>Satyrinae</taxon>
        <taxon>Satyrini</taxon>
        <taxon>Parargina</taxon>
        <taxon>Pararge</taxon>
    </lineage>
</organism>
<dbReference type="OrthoDB" id="6932714at2759"/>
<keyword evidence="2" id="KW-1185">Reference proteome</keyword>
<dbReference type="EMBL" id="CAKXAJ010019570">
    <property type="protein sequence ID" value="CAH2218429.1"/>
    <property type="molecule type" value="Genomic_DNA"/>
</dbReference>
<evidence type="ECO:0000313" key="1">
    <source>
        <dbReference type="EMBL" id="CAH2218429.1"/>
    </source>
</evidence>
<sequence>MTTNPRSVNVALETSLLFQPGEQNNIAFLNKIRNFIDQIEKAITPVKAFLRSAVDKKNIFSKFLEKITHILLKYEDQDLEETAIILTNEVEKKLNDEEIFSENTKNAIMKILKEYCKVDAKLIRNNLNNALKGNEIIVTLLADKINSHFDENDYVKLEDLLHKTAKNVKSDNAKADKAKMGEIKKIVKEFLNILKDKFDSLDESIKNQTNKDIGNMLQFFDVSKIYINEDYKKHNSKKKAFKKYPKSNDFNENKTENIIVNKDVEIFVNSSKNAKNGTDKIVHGSTYINDTDFEKNKLGKDESTVSDG</sequence>
<proteinExistence type="predicted"/>